<keyword evidence="4" id="KW-0600">Photoreceptor protein</keyword>
<dbReference type="PANTHER" id="PTHR43102:SF2">
    <property type="entry name" value="GAF DOMAIN-CONTAINING PROTEIN"/>
    <property type="match status" value="1"/>
</dbReference>
<feature type="domain" description="PAC" evidence="15">
    <location>
        <begin position="372"/>
        <end position="424"/>
    </location>
</feature>
<reference evidence="16 17" key="1">
    <citation type="submission" date="2020-08" db="EMBL/GenBank/DDBJ databases">
        <title>Genomic Encyclopedia of Type Strains, Phase IV (KMG-IV): sequencing the most valuable type-strain genomes for metagenomic binning, comparative biology and taxonomic classification.</title>
        <authorList>
            <person name="Goeker M."/>
        </authorList>
    </citation>
    <scope>NUCLEOTIDE SEQUENCE [LARGE SCALE GENOMIC DNA]</scope>
    <source>
        <strain evidence="16 17">DSM 2163</strain>
    </source>
</reference>
<evidence type="ECO:0000313" key="16">
    <source>
        <dbReference type="EMBL" id="MBB5758206.1"/>
    </source>
</evidence>
<dbReference type="Pfam" id="PF13188">
    <property type="entry name" value="PAS_8"/>
    <property type="match status" value="1"/>
</dbReference>
<dbReference type="PROSITE" id="PS50113">
    <property type="entry name" value="PAC"/>
    <property type="match status" value="2"/>
</dbReference>
<dbReference type="NCBIfam" id="TIGR00229">
    <property type="entry name" value="sensory_box"/>
    <property type="match status" value="1"/>
</dbReference>
<sequence>MNPSVVADPARLAALDALAILATPAEEGFDDLVRLATRLCAVPVALVSLVAVDRQWFKARIGFPSCETDLDRSVCKLALAQPDLLVIPDLTADPRTRDNPLVTGEPGIRFYAGAPLRLADGNVVGSLCVIDTVPRPGGLTPDQADDLRALGRQASALLEARRSEERYRTLFENIDAGFCVCEVKFDEDGRAVDHRVLAANPAFERHTGLSDAVGRWANAIAPGIEQHWHDAYGQVARTGKPLRFEGEAAPLGRWYDAHLFPAGGGRVAMLIADTTARRRSETALRESEALARANIQRVQLALAAGAIIGTWHWDIPSDRFTTDEAFADAFGLDLALGRDGVPLAEIVATVHPDDRSGLAAAIAEAVARGGAYAHQYRVRRADGRYYWIEANGRVEHGPDGTPLSFPGVVLDIEGRHAAEQALRLTEERLQLALTASGVVGLWDWMVDTDLLHGDARFARLYGLDVARTAAGLTMEQFQAFVVPEDVEPLRARIRDTFERGAPFGVEYRLAIPGEALRWVECKGQLTHDAAGAAVRFSGTAVDITDRKTAEARLAESEAHWRGLFERLSEGFLVGEVVRDHAGRITDWRYVDVNAAWGPLVGLDPACIVGRTLREVLPGVEDEWVDEFAGVVESGQPVTFTRRVSTLRRWYEGRAFPLGSERFGMIFLDVTARVEADTRRDALLELGERLRDLDTVPALVGTAAGILARVNDATRAGYGLVDAARETVEVLTDWHAPDTVSVAGRHGFRTYGSYIEDLKRGEVVAIDDVTRDPRTRDNAAALLAIGVRVLLNVPILERGRLVGIAFVNWADHHPFTGDDLAFVRTVADRVQSAVARLQAEADQRVLNEELSHRLKNTFAMVISIATQTLRTVPERAPVEAFERRIHAPSSAHDVLLRQSWAAAPAREVMRAVLANAGHGDRVDLAGPELDLGPRATLSLSLLLHELATNAAKYGALSVPDGRVAVEWQLAGEGEAREVSLDWTERGGPPPTPPVNSGRKGFGSRLIHLGLVGTGGVDLRYPPSGFQATMRAPLVQLQHS</sequence>
<keyword evidence="13" id="KW-0157">Chromophore</keyword>
<keyword evidence="9" id="KW-0808">Transferase</keyword>
<evidence type="ECO:0000256" key="5">
    <source>
        <dbReference type="ARBA" id="ARBA00022553"/>
    </source>
</evidence>
<evidence type="ECO:0000256" key="13">
    <source>
        <dbReference type="ARBA" id="ARBA00022991"/>
    </source>
</evidence>
<dbReference type="InterPro" id="IPR003018">
    <property type="entry name" value="GAF"/>
</dbReference>
<evidence type="ECO:0000256" key="9">
    <source>
        <dbReference type="ARBA" id="ARBA00022679"/>
    </source>
</evidence>
<gene>
    <name evidence="16" type="ORF">HNR00_002924</name>
</gene>
<keyword evidence="7" id="KW-0285">Flavoprotein</keyword>
<dbReference type="Gene3D" id="3.30.450.40">
    <property type="match status" value="2"/>
</dbReference>
<dbReference type="SMART" id="SM00065">
    <property type="entry name" value="GAF"/>
    <property type="match status" value="2"/>
</dbReference>
<dbReference type="SUPFAM" id="SSF55781">
    <property type="entry name" value="GAF domain-like"/>
    <property type="match status" value="2"/>
</dbReference>
<dbReference type="InterPro" id="IPR029016">
    <property type="entry name" value="GAF-like_dom_sf"/>
</dbReference>
<dbReference type="Gene3D" id="3.30.565.10">
    <property type="entry name" value="Histidine kinase-like ATPase, C-terminal domain"/>
    <property type="match status" value="1"/>
</dbReference>
<feature type="domain" description="PAC" evidence="15">
    <location>
        <begin position="503"/>
        <end position="555"/>
    </location>
</feature>
<dbReference type="GO" id="GO:0004673">
    <property type="term" value="F:protein histidine kinase activity"/>
    <property type="evidence" value="ECO:0007669"/>
    <property type="project" value="UniProtKB-EC"/>
</dbReference>
<dbReference type="InterPro" id="IPR013656">
    <property type="entry name" value="PAS_4"/>
</dbReference>
<keyword evidence="11" id="KW-0418">Kinase</keyword>
<dbReference type="SMART" id="SM00911">
    <property type="entry name" value="HWE_HK"/>
    <property type="match status" value="1"/>
</dbReference>
<evidence type="ECO:0000256" key="10">
    <source>
        <dbReference type="ARBA" id="ARBA00022741"/>
    </source>
</evidence>
<keyword evidence="5" id="KW-0597">Phosphoprotein</keyword>
<dbReference type="GO" id="GO:0005524">
    <property type="term" value="F:ATP binding"/>
    <property type="evidence" value="ECO:0007669"/>
    <property type="project" value="UniProtKB-KW"/>
</dbReference>
<comment type="catalytic activity">
    <reaction evidence="1">
        <text>ATP + protein L-histidine = ADP + protein N-phospho-L-histidine.</text>
        <dbReference type="EC" id="2.7.13.3"/>
    </reaction>
</comment>
<keyword evidence="8" id="KW-0288">FMN</keyword>
<protein>
    <recommendedName>
        <fullName evidence="3">Blue-light-activated histidine kinase</fullName>
        <ecNumber evidence="2">2.7.13.3</ecNumber>
    </recommendedName>
</protein>
<evidence type="ECO:0000256" key="8">
    <source>
        <dbReference type="ARBA" id="ARBA00022643"/>
    </source>
</evidence>
<dbReference type="EMBL" id="JACHOP010000012">
    <property type="protein sequence ID" value="MBB5758206.1"/>
    <property type="molecule type" value="Genomic_DNA"/>
</dbReference>
<evidence type="ECO:0000256" key="7">
    <source>
        <dbReference type="ARBA" id="ARBA00022630"/>
    </source>
</evidence>
<keyword evidence="10" id="KW-0547">Nucleotide-binding</keyword>
<dbReference type="InterPro" id="IPR036890">
    <property type="entry name" value="HATPase_C_sf"/>
</dbReference>
<proteinExistence type="predicted"/>
<dbReference type="Gene3D" id="2.10.70.100">
    <property type="match status" value="1"/>
</dbReference>
<evidence type="ECO:0000259" key="15">
    <source>
        <dbReference type="PROSITE" id="PS50113"/>
    </source>
</evidence>
<evidence type="ECO:0000256" key="1">
    <source>
        <dbReference type="ARBA" id="ARBA00000085"/>
    </source>
</evidence>
<dbReference type="InterPro" id="IPR000014">
    <property type="entry name" value="PAS"/>
</dbReference>
<dbReference type="Pfam" id="PF07536">
    <property type="entry name" value="HWE_HK"/>
    <property type="match status" value="1"/>
</dbReference>
<dbReference type="InterPro" id="IPR000700">
    <property type="entry name" value="PAS-assoc_C"/>
</dbReference>
<dbReference type="EC" id="2.7.13.3" evidence="2"/>
<dbReference type="Gene3D" id="3.30.450.20">
    <property type="entry name" value="PAS domain"/>
    <property type="match status" value="4"/>
</dbReference>
<comment type="caution">
    <text evidence="16">The sequence shown here is derived from an EMBL/GenBank/DDBJ whole genome shotgun (WGS) entry which is preliminary data.</text>
</comment>
<evidence type="ECO:0000256" key="14">
    <source>
        <dbReference type="ARBA" id="ARBA00023170"/>
    </source>
</evidence>
<evidence type="ECO:0000256" key="2">
    <source>
        <dbReference type="ARBA" id="ARBA00012438"/>
    </source>
</evidence>
<evidence type="ECO:0000256" key="4">
    <source>
        <dbReference type="ARBA" id="ARBA00022543"/>
    </source>
</evidence>
<evidence type="ECO:0000256" key="12">
    <source>
        <dbReference type="ARBA" id="ARBA00022840"/>
    </source>
</evidence>
<evidence type="ECO:0000313" key="17">
    <source>
        <dbReference type="Proteomes" id="UP000583454"/>
    </source>
</evidence>
<dbReference type="PANTHER" id="PTHR43102">
    <property type="entry name" value="SLR1143 PROTEIN"/>
    <property type="match status" value="1"/>
</dbReference>
<dbReference type="Pfam" id="PF08448">
    <property type="entry name" value="PAS_4"/>
    <property type="match status" value="1"/>
</dbReference>
<keyword evidence="14" id="KW-0675">Receptor</keyword>
<dbReference type="Pfam" id="PF01590">
    <property type="entry name" value="GAF"/>
    <property type="match status" value="2"/>
</dbReference>
<evidence type="ECO:0000256" key="6">
    <source>
        <dbReference type="ARBA" id="ARBA00022606"/>
    </source>
</evidence>
<evidence type="ECO:0000256" key="11">
    <source>
        <dbReference type="ARBA" id="ARBA00022777"/>
    </source>
</evidence>
<dbReference type="AlphaFoldDB" id="A0A840ZKV5"/>
<dbReference type="CDD" id="cd00130">
    <property type="entry name" value="PAS"/>
    <property type="match status" value="2"/>
</dbReference>
<dbReference type="Pfam" id="PF08447">
    <property type="entry name" value="PAS_3"/>
    <property type="match status" value="2"/>
</dbReference>
<dbReference type="InterPro" id="IPR013655">
    <property type="entry name" value="PAS_fold_3"/>
</dbReference>
<keyword evidence="6" id="KW-0716">Sensory transduction</keyword>
<keyword evidence="12" id="KW-0067">ATP-binding</keyword>
<dbReference type="Proteomes" id="UP000583454">
    <property type="component" value="Unassembled WGS sequence"/>
</dbReference>
<organism evidence="16 17">
    <name type="scientific">Methylorubrum rhodinum</name>
    <dbReference type="NCBI Taxonomy" id="29428"/>
    <lineage>
        <taxon>Bacteria</taxon>
        <taxon>Pseudomonadati</taxon>
        <taxon>Pseudomonadota</taxon>
        <taxon>Alphaproteobacteria</taxon>
        <taxon>Hyphomicrobiales</taxon>
        <taxon>Methylobacteriaceae</taxon>
        <taxon>Methylorubrum</taxon>
    </lineage>
</organism>
<accession>A0A840ZKV5</accession>
<dbReference type="InterPro" id="IPR035965">
    <property type="entry name" value="PAS-like_dom_sf"/>
</dbReference>
<dbReference type="RefSeq" id="WP_183570437.1">
    <property type="nucleotide sequence ID" value="NZ_JACHOP010000012.1"/>
</dbReference>
<dbReference type="InterPro" id="IPR001610">
    <property type="entry name" value="PAC"/>
</dbReference>
<evidence type="ECO:0000256" key="3">
    <source>
        <dbReference type="ARBA" id="ARBA00021740"/>
    </source>
</evidence>
<dbReference type="GO" id="GO:0009881">
    <property type="term" value="F:photoreceptor activity"/>
    <property type="evidence" value="ECO:0007669"/>
    <property type="project" value="UniProtKB-KW"/>
</dbReference>
<name>A0A840ZKV5_9HYPH</name>
<dbReference type="SMART" id="SM00086">
    <property type="entry name" value="PAC"/>
    <property type="match status" value="2"/>
</dbReference>
<dbReference type="InterPro" id="IPR011102">
    <property type="entry name" value="Sig_transdc_His_kinase_HWE"/>
</dbReference>
<dbReference type="SUPFAM" id="SSF55785">
    <property type="entry name" value="PYP-like sensor domain (PAS domain)"/>
    <property type="match status" value="4"/>
</dbReference>
<keyword evidence="17" id="KW-1185">Reference proteome</keyword>